<comment type="caution">
    <text evidence="3">The sequence shown here is derived from an EMBL/GenBank/DDBJ whole genome shotgun (WGS) entry which is preliminary data.</text>
</comment>
<evidence type="ECO:0000313" key="4">
    <source>
        <dbReference type="Proteomes" id="UP001196413"/>
    </source>
</evidence>
<feature type="signal peptide" evidence="2">
    <location>
        <begin position="1"/>
        <end position="25"/>
    </location>
</feature>
<reference evidence="3" key="1">
    <citation type="submission" date="2021-06" db="EMBL/GenBank/DDBJ databases">
        <title>Parelaphostrongylus tenuis whole genome reference sequence.</title>
        <authorList>
            <person name="Garwood T.J."/>
            <person name="Larsen P.A."/>
            <person name="Fountain-Jones N.M."/>
            <person name="Garbe J.R."/>
            <person name="Macchietto M.G."/>
            <person name="Kania S.A."/>
            <person name="Gerhold R.W."/>
            <person name="Richards J.E."/>
            <person name="Wolf T.M."/>
        </authorList>
    </citation>
    <scope>NUCLEOTIDE SEQUENCE</scope>
    <source>
        <strain evidence="3">MNPRO001-30</strain>
        <tissue evidence="3">Meninges</tissue>
    </source>
</reference>
<keyword evidence="1" id="KW-0812">Transmembrane</keyword>
<feature type="chain" id="PRO_5042229635" evidence="2">
    <location>
        <begin position="26"/>
        <end position="79"/>
    </location>
</feature>
<accession>A0AAD5RBL2</accession>
<evidence type="ECO:0000256" key="1">
    <source>
        <dbReference type="SAM" id="Phobius"/>
    </source>
</evidence>
<dbReference type="PROSITE" id="PS51257">
    <property type="entry name" value="PROKAR_LIPOPROTEIN"/>
    <property type="match status" value="1"/>
</dbReference>
<dbReference type="EMBL" id="JAHQIW010007068">
    <property type="protein sequence ID" value="KAJ1371954.1"/>
    <property type="molecule type" value="Genomic_DNA"/>
</dbReference>
<keyword evidence="1" id="KW-1133">Transmembrane helix</keyword>
<keyword evidence="1" id="KW-0472">Membrane</keyword>
<evidence type="ECO:0000256" key="2">
    <source>
        <dbReference type="SAM" id="SignalP"/>
    </source>
</evidence>
<evidence type="ECO:0000313" key="3">
    <source>
        <dbReference type="EMBL" id="KAJ1371954.1"/>
    </source>
</evidence>
<name>A0AAD5RBL2_PARTN</name>
<keyword evidence="2" id="KW-0732">Signal</keyword>
<gene>
    <name evidence="3" type="ORF">KIN20_034002</name>
</gene>
<organism evidence="3 4">
    <name type="scientific">Parelaphostrongylus tenuis</name>
    <name type="common">Meningeal worm</name>
    <dbReference type="NCBI Taxonomy" id="148309"/>
    <lineage>
        <taxon>Eukaryota</taxon>
        <taxon>Metazoa</taxon>
        <taxon>Ecdysozoa</taxon>
        <taxon>Nematoda</taxon>
        <taxon>Chromadorea</taxon>
        <taxon>Rhabditida</taxon>
        <taxon>Rhabditina</taxon>
        <taxon>Rhabditomorpha</taxon>
        <taxon>Strongyloidea</taxon>
        <taxon>Metastrongylidae</taxon>
        <taxon>Parelaphostrongylus</taxon>
    </lineage>
</organism>
<protein>
    <submittedName>
        <fullName evidence="3">Uncharacterized protein</fullName>
    </submittedName>
</protein>
<proteinExistence type="predicted"/>
<dbReference type="Proteomes" id="UP001196413">
    <property type="component" value="Unassembled WGS sequence"/>
</dbReference>
<sequence>MRTSTNMARFPTFLILLISISVVLGCGVMPQGQATTRNFTVSGFTLPVAMVFTSAPSALLSSLVFLLHQMQLNHSYLVL</sequence>
<dbReference type="AlphaFoldDB" id="A0AAD5RBL2"/>
<feature type="transmembrane region" description="Helical" evidence="1">
    <location>
        <begin position="44"/>
        <end position="67"/>
    </location>
</feature>
<keyword evidence="4" id="KW-1185">Reference proteome</keyword>